<evidence type="ECO:0000256" key="1">
    <source>
        <dbReference type="ARBA" id="ARBA00004651"/>
    </source>
</evidence>
<keyword evidence="5 7" id="KW-1133">Transmembrane helix</keyword>
<dbReference type="Pfam" id="PF01061">
    <property type="entry name" value="ABC2_membrane"/>
    <property type="match status" value="1"/>
</dbReference>
<dbReference type="GO" id="GO:0015920">
    <property type="term" value="P:lipopolysaccharide transport"/>
    <property type="evidence" value="ECO:0007669"/>
    <property type="project" value="TreeGrafter"/>
</dbReference>
<evidence type="ECO:0000259" key="8">
    <source>
        <dbReference type="Pfam" id="PF01061"/>
    </source>
</evidence>
<evidence type="ECO:0000256" key="7">
    <source>
        <dbReference type="SAM" id="Phobius"/>
    </source>
</evidence>
<keyword evidence="6 7" id="KW-0472">Membrane</keyword>
<sequence>MIEGSNKIQVFKPHRSTLPPLKPYISEFWRRREFATELSKFSDKAEYLESKLGKVWLVLNPLFLAVIYFLLVTIIRGGSSQTNSFTTLCHILIGLFTFYFAQNCILLGAQSITSGGRLILNQAFPRSLLPFSSAISAARQFLPTLPVYIAIVLIGKTFIKDTEIPGLTWNYLLIPPLLILLIITSFGLSLLFATMNVYFRDTTKLLSYIMRIWLYASPVLWQPDMLNGWHRIILYLNPLGPILSANSRIWIDGMTPTLWQLIGCSVWALFAILFGGYFFISRERDFAVRI</sequence>
<keyword evidence="3" id="KW-1003">Cell membrane</keyword>
<dbReference type="AlphaFoldDB" id="A0A6J7GH93"/>
<feature type="transmembrane region" description="Helical" evidence="7">
    <location>
        <begin position="87"/>
        <end position="109"/>
    </location>
</feature>
<keyword evidence="2" id="KW-0813">Transport</keyword>
<dbReference type="PANTHER" id="PTHR30413">
    <property type="entry name" value="INNER MEMBRANE TRANSPORT PERMEASE"/>
    <property type="match status" value="1"/>
</dbReference>
<keyword evidence="4 7" id="KW-0812">Transmembrane</keyword>
<accession>A0A6J7GH93</accession>
<dbReference type="GO" id="GO:0005886">
    <property type="term" value="C:plasma membrane"/>
    <property type="evidence" value="ECO:0007669"/>
    <property type="project" value="UniProtKB-SubCell"/>
</dbReference>
<feature type="transmembrane region" description="Helical" evidence="7">
    <location>
        <begin position="171"/>
        <end position="193"/>
    </location>
</feature>
<evidence type="ECO:0000256" key="4">
    <source>
        <dbReference type="ARBA" id="ARBA00022692"/>
    </source>
</evidence>
<evidence type="ECO:0000256" key="5">
    <source>
        <dbReference type="ARBA" id="ARBA00022989"/>
    </source>
</evidence>
<organism evidence="9">
    <name type="scientific">freshwater metagenome</name>
    <dbReference type="NCBI Taxonomy" id="449393"/>
    <lineage>
        <taxon>unclassified sequences</taxon>
        <taxon>metagenomes</taxon>
        <taxon>ecological metagenomes</taxon>
    </lineage>
</organism>
<gene>
    <name evidence="9" type="ORF">UFOPK3608_00493</name>
</gene>
<dbReference type="EMBL" id="CAFBMP010000018">
    <property type="protein sequence ID" value="CAB4903800.1"/>
    <property type="molecule type" value="Genomic_DNA"/>
</dbReference>
<evidence type="ECO:0000256" key="2">
    <source>
        <dbReference type="ARBA" id="ARBA00022448"/>
    </source>
</evidence>
<comment type="subcellular location">
    <subcellularLocation>
        <location evidence="1">Cell membrane</location>
        <topology evidence="1">Multi-pass membrane protein</topology>
    </subcellularLocation>
</comment>
<dbReference type="PANTHER" id="PTHR30413:SF10">
    <property type="entry name" value="CAPSULE POLYSACCHARIDE EXPORT INNER-MEMBRANE PROTEIN CTRC"/>
    <property type="match status" value="1"/>
</dbReference>
<feature type="transmembrane region" description="Helical" evidence="7">
    <location>
        <begin position="257"/>
        <end position="280"/>
    </location>
</feature>
<dbReference type="GO" id="GO:0140359">
    <property type="term" value="F:ABC-type transporter activity"/>
    <property type="evidence" value="ECO:0007669"/>
    <property type="project" value="InterPro"/>
</dbReference>
<evidence type="ECO:0000313" key="9">
    <source>
        <dbReference type="EMBL" id="CAB4903800.1"/>
    </source>
</evidence>
<evidence type="ECO:0000256" key="6">
    <source>
        <dbReference type="ARBA" id="ARBA00023136"/>
    </source>
</evidence>
<evidence type="ECO:0000256" key="3">
    <source>
        <dbReference type="ARBA" id="ARBA00022475"/>
    </source>
</evidence>
<protein>
    <submittedName>
        <fullName evidence="9">Unannotated protein</fullName>
    </submittedName>
</protein>
<reference evidence="9" key="1">
    <citation type="submission" date="2020-05" db="EMBL/GenBank/DDBJ databases">
        <authorList>
            <person name="Chiriac C."/>
            <person name="Salcher M."/>
            <person name="Ghai R."/>
            <person name="Kavagutti S V."/>
        </authorList>
    </citation>
    <scope>NUCLEOTIDE SEQUENCE</scope>
</reference>
<feature type="transmembrane region" description="Helical" evidence="7">
    <location>
        <begin position="205"/>
        <end position="221"/>
    </location>
</feature>
<feature type="domain" description="ABC-2 type transporter transmembrane" evidence="8">
    <location>
        <begin position="49"/>
        <end position="244"/>
    </location>
</feature>
<feature type="transmembrane region" description="Helical" evidence="7">
    <location>
        <begin position="55"/>
        <end position="75"/>
    </location>
</feature>
<name>A0A6J7GH93_9ZZZZ</name>
<proteinExistence type="predicted"/>
<dbReference type="InterPro" id="IPR013525">
    <property type="entry name" value="ABC2_TM"/>
</dbReference>